<sequence>MPVCLLCGPGKQPSFPDIQTLQQHISSSHVLQASNPAICVLCARTFKDATAKQQHMQSKKHYVCTTPSCARKFATSDELKRHTAAHATYVECSTCRLKLSPEALQEHIRVAHAPKFTCKDCQKTFTTASGLSQHSADRHPSFPCPQCSEILRSVDERNRHKELKHPTFPCDSCSLSFSSRGDLDKHTVRRHLPFPCVSCTDAFVSSSELDRHVFSAHASCDFCLKVFDLRSSLEAHTAAKHPTASKCGICQHPCASKSALDEHVAAAHSCPSCPNSVFLTFDSLEEHLAEHRLPYRCQVCDTRYSEDKALSQHFRDSADDVHPTCTRCDVAFVDATAYISHVDATHPQLPCGSCDGRVFDPEELPRHYLSSKNHPVCGTCHSGFSDHATFVAHGAYEHPEAHCFLCHWQFDSSDGLQRHIKHFGAHPRCEECDVRFADAESYHSHLFDIHQPGSPNHTRSFSTRLEISPRDDDITLRSQASPSSLPAEKRSTDDWSPNTEDSLPYAAFIPLPPSTNGSSSPLTHRSVSPSRTPSNQDIFAPWSTVSRFADSSTIDAPWTPTKASGVELSPPLSSMPLVGTPAPTQAQTLPDFDSRSPFSPRQEGSPFFEAPARPISILAFNDRDMDSDSMSSVSAKSPQLVSPVVGLPQPGEISPTSSEWSTVSGSGSKVSLPLQMPSRKSSQTSGSGSPRIPVVLGGRNVPRLEVPVPQAEGRLSSGFPLPSPFSASPSSISPESAVNNLSVSLTPEYLREARAYLALTNVSPQPQYVVSPTHSPALSSPVLSSTGYAAPGRGKKREVRFEENILTEQLWGQQSSSSDESSMSLPSPRVAGTQGKPGVSRLPRLTSFKRGRMPNGRSRTLSSSTGHSASSATSASSMYHCRVCHKDPCEDLTATMCGHLFCNSCITEAVLADSRCPVCKAATLLYCLFRIDTTS</sequence>
<protein>
    <submittedName>
        <fullName evidence="1">Uncharacterized protein</fullName>
    </submittedName>
</protein>
<organism evidence="1 2">
    <name type="scientific">Leucogyrophana mollusca</name>
    <dbReference type="NCBI Taxonomy" id="85980"/>
    <lineage>
        <taxon>Eukaryota</taxon>
        <taxon>Fungi</taxon>
        <taxon>Dikarya</taxon>
        <taxon>Basidiomycota</taxon>
        <taxon>Agaricomycotina</taxon>
        <taxon>Agaricomycetes</taxon>
        <taxon>Agaricomycetidae</taxon>
        <taxon>Boletales</taxon>
        <taxon>Boletales incertae sedis</taxon>
        <taxon>Leucogyrophana</taxon>
    </lineage>
</organism>
<accession>A0ACB8B1C3</accession>
<dbReference type="Proteomes" id="UP000790709">
    <property type="component" value="Unassembled WGS sequence"/>
</dbReference>
<dbReference type="EMBL" id="MU266685">
    <property type="protein sequence ID" value="KAH7919194.1"/>
    <property type="molecule type" value="Genomic_DNA"/>
</dbReference>
<name>A0ACB8B1C3_9AGAM</name>
<evidence type="ECO:0000313" key="2">
    <source>
        <dbReference type="Proteomes" id="UP000790709"/>
    </source>
</evidence>
<proteinExistence type="predicted"/>
<keyword evidence="2" id="KW-1185">Reference proteome</keyword>
<gene>
    <name evidence="1" type="ORF">BV22DRAFT_875303</name>
</gene>
<reference evidence="1" key="1">
    <citation type="journal article" date="2021" name="New Phytol.">
        <title>Evolutionary innovations through gain and loss of genes in the ectomycorrhizal Boletales.</title>
        <authorList>
            <person name="Wu G."/>
            <person name="Miyauchi S."/>
            <person name="Morin E."/>
            <person name="Kuo A."/>
            <person name="Drula E."/>
            <person name="Varga T."/>
            <person name="Kohler A."/>
            <person name="Feng B."/>
            <person name="Cao Y."/>
            <person name="Lipzen A."/>
            <person name="Daum C."/>
            <person name="Hundley H."/>
            <person name="Pangilinan J."/>
            <person name="Johnson J."/>
            <person name="Barry K."/>
            <person name="LaButti K."/>
            <person name="Ng V."/>
            <person name="Ahrendt S."/>
            <person name="Min B."/>
            <person name="Choi I.G."/>
            <person name="Park H."/>
            <person name="Plett J.M."/>
            <person name="Magnuson J."/>
            <person name="Spatafora J.W."/>
            <person name="Nagy L.G."/>
            <person name="Henrissat B."/>
            <person name="Grigoriev I.V."/>
            <person name="Yang Z.L."/>
            <person name="Xu J."/>
            <person name="Martin F.M."/>
        </authorList>
    </citation>
    <scope>NUCLEOTIDE SEQUENCE</scope>
    <source>
        <strain evidence="1">KUC20120723A-06</strain>
    </source>
</reference>
<evidence type="ECO:0000313" key="1">
    <source>
        <dbReference type="EMBL" id="KAH7919194.1"/>
    </source>
</evidence>
<comment type="caution">
    <text evidence="1">The sequence shown here is derived from an EMBL/GenBank/DDBJ whole genome shotgun (WGS) entry which is preliminary data.</text>
</comment>